<dbReference type="eggNOG" id="COG0456">
    <property type="taxonomic scope" value="Bacteria"/>
</dbReference>
<sequence length="204" mass="22002">MSGEPLVRRAVPADVPVAVTTLTRAFADYPWTRHTLAADDHSRRLARSQELFLTRVGLPHGRVWVARDGLAVSVWTTPDREGLDAVFAELAPRFTELAGDRAAAAETAEATLAPHRPREPVWYLGTVGVDPAHQGAGLGSAVVRPGLAAADADGVPVFLETSLPANVRLYRRLGFTVTAEVELPDGGPTTWCMLRRPLTSPARR</sequence>
<dbReference type="Pfam" id="PF00583">
    <property type="entry name" value="Acetyltransf_1"/>
    <property type="match status" value="1"/>
</dbReference>
<gene>
    <name evidence="2" type="ORF">SaccyDRAFT_1943</name>
</gene>
<keyword evidence="3" id="KW-1185">Reference proteome</keyword>
<dbReference type="InterPro" id="IPR052523">
    <property type="entry name" value="Trichothecene_AcTrans"/>
</dbReference>
<evidence type="ECO:0000313" key="3">
    <source>
        <dbReference type="Proteomes" id="UP000002791"/>
    </source>
</evidence>
<dbReference type="RefSeq" id="WP_005455692.1">
    <property type="nucleotide sequence ID" value="NZ_CM001440.1"/>
</dbReference>
<keyword evidence="2" id="KW-0808">Transferase</keyword>
<dbReference type="EMBL" id="CM001440">
    <property type="protein sequence ID" value="EHR60837.1"/>
    <property type="molecule type" value="Genomic_DNA"/>
</dbReference>
<dbReference type="OrthoDB" id="7057833at2"/>
<feature type="domain" description="N-acetyltransferase" evidence="1">
    <location>
        <begin position="61"/>
        <end position="199"/>
    </location>
</feature>
<proteinExistence type="predicted"/>
<evidence type="ECO:0000313" key="2">
    <source>
        <dbReference type="EMBL" id="EHR60837.1"/>
    </source>
</evidence>
<dbReference type="PANTHER" id="PTHR42791">
    <property type="entry name" value="GNAT FAMILY ACETYLTRANSFERASE"/>
    <property type="match status" value="1"/>
</dbReference>
<dbReference type="InterPro" id="IPR000182">
    <property type="entry name" value="GNAT_dom"/>
</dbReference>
<reference evidence="2 3" key="1">
    <citation type="submission" date="2011-11" db="EMBL/GenBank/DDBJ databases">
        <title>The Noncontiguous Finished sequence of Saccharomonospora cyanea NA-134.</title>
        <authorList>
            <consortium name="US DOE Joint Genome Institute"/>
            <person name="Lucas S."/>
            <person name="Han J."/>
            <person name="Lapidus A."/>
            <person name="Cheng J.-F."/>
            <person name="Goodwin L."/>
            <person name="Pitluck S."/>
            <person name="Peters L."/>
            <person name="Ovchinnikova G."/>
            <person name="Lu M."/>
            <person name="Detter J.C."/>
            <person name="Han C."/>
            <person name="Tapia R."/>
            <person name="Land M."/>
            <person name="Hauser L."/>
            <person name="Kyrpides N."/>
            <person name="Ivanova N."/>
            <person name="Pagani I."/>
            <person name="Brambilla E.-M."/>
            <person name="Klenk H.-P."/>
            <person name="Woyke T."/>
        </authorList>
    </citation>
    <scope>NUCLEOTIDE SEQUENCE [LARGE SCALE GENOMIC DNA]</scope>
    <source>
        <strain evidence="2 3">NA-134</strain>
    </source>
</reference>
<dbReference type="Proteomes" id="UP000002791">
    <property type="component" value="Chromosome"/>
</dbReference>
<dbReference type="PROSITE" id="PS51186">
    <property type="entry name" value="GNAT"/>
    <property type="match status" value="1"/>
</dbReference>
<dbReference type="GO" id="GO:0016747">
    <property type="term" value="F:acyltransferase activity, transferring groups other than amino-acyl groups"/>
    <property type="evidence" value="ECO:0007669"/>
    <property type="project" value="InterPro"/>
</dbReference>
<protein>
    <submittedName>
        <fullName evidence="2">Acetyltransferase</fullName>
    </submittedName>
</protein>
<dbReference type="SUPFAM" id="SSF55729">
    <property type="entry name" value="Acyl-CoA N-acyltransferases (Nat)"/>
    <property type="match status" value="1"/>
</dbReference>
<name>H5XJS1_9PSEU</name>
<dbReference type="InterPro" id="IPR016181">
    <property type="entry name" value="Acyl_CoA_acyltransferase"/>
</dbReference>
<evidence type="ECO:0000259" key="1">
    <source>
        <dbReference type="PROSITE" id="PS51186"/>
    </source>
</evidence>
<dbReference type="Gene3D" id="3.40.630.30">
    <property type="match status" value="1"/>
</dbReference>
<dbReference type="CDD" id="cd04301">
    <property type="entry name" value="NAT_SF"/>
    <property type="match status" value="1"/>
</dbReference>
<organism evidence="2 3">
    <name type="scientific">Saccharomonospora cyanea NA-134</name>
    <dbReference type="NCBI Taxonomy" id="882082"/>
    <lineage>
        <taxon>Bacteria</taxon>
        <taxon>Bacillati</taxon>
        <taxon>Actinomycetota</taxon>
        <taxon>Actinomycetes</taxon>
        <taxon>Pseudonocardiales</taxon>
        <taxon>Pseudonocardiaceae</taxon>
        <taxon>Saccharomonospora</taxon>
    </lineage>
</organism>
<dbReference type="AlphaFoldDB" id="H5XJS1"/>
<accession>H5XJS1</accession>
<dbReference type="HOGENOM" id="CLU_060131_7_2_11"/>
<dbReference type="STRING" id="882082.SaccyDRAFT_1943"/>
<dbReference type="PANTHER" id="PTHR42791:SF1">
    <property type="entry name" value="N-ACETYLTRANSFERASE DOMAIN-CONTAINING PROTEIN"/>
    <property type="match status" value="1"/>
</dbReference>